<protein>
    <recommendedName>
        <fullName evidence="2">DUF4220 domain-containing protein</fullName>
    </recommendedName>
</protein>
<feature type="domain" description="DUF4220" evidence="2">
    <location>
        <begin position="86"/>
        <end position="293"/>
    </location>
</feature>
<organism evidence="3 4">
    <name type="scientific">Miscanthus lutarioriparius</name>
    <dbReference type="NCBI Taxonomy" id="422564"/>
    <lineage>
        <taxon>Eukaryota</taxon>
        <taxon>Viridiplantae</taxon>
        <taxon>Streptophyta</taxon>
        <taxon>Embryophyta</taxon>
        <taxon>Tracheophyta</taxon>
        <taxon>Spermatophyta</taxon>
        <taxon>Magnoliopsida</taxon>
        <taxon>Liliopsida</taxon>
        <taxon>Poales</taxon>
        <taxon>Poaceae</taxon>
        <taxon>PACMAD clade</taxon>
        <taxon>Panicoideae</taxon>
        <taxon>Andropogonodae</taxon>
        <taxon>Andropogoneae</taxon>
        <taxon>Saccharinae</taxon>
        <taxon>Miscanthus</taxon>
    </lineage>
</organism>
<dbReference type="PANTHER" id="PTHR31325">
    <property type="entry name" value="OS01G0798800 PROTEIN-RELATED"/>
    <property type="match status" value="1"/>
</dbReference>
<reference evidence="3" key="1">
    <citation type="submission" date="2020-10" db="EMBL/GenBank/DDBJ databases">
        <authorList>
            <person name="Han B."/>
            <person name="Lu T."/>
            <person name="Zhao Q."/>
            <person name="Huang X."/>
            <person name="Zhao Y."/>
        </authorList>
    </citation>
    <scope>NUCLEOTIDE SEQUENCE</scope>
</reference>
<dbReference type="EMBL" id="CAJGYO010000009">
    <property type="protein sequence ID" value="CAD6255115.1"/>
    <property type="molecule type" value="Genomic_DNA"/>
</dbReference>
<keyword evidence="1" id="KW-0472">Membrane</keyword>
<evidence type="ECO:0000259" key="2">
    <source>
        <dbReference type="Pfam" id="PF13968"/>
    </source>
</evidence>
<dbReference type="Proteomes" id="UP000604825">
    <property type="component" value="Unassembled WGS sequence"/>
</dbReference>
<keyword evidence="4" id="KW-1185">Reference proteome</keyword>
<keyword evidence="1" id="KW-0812">Transmembrane</keyword>
<sequence>MALSLALGGLYLVQRVLVGKRRRSGHWLVQYGAMAAYYLPAPLAFYAAKAVYSTSHIDESTPFLVAGVLLILSVTVREDVLLLVTNMRAYSLHYHPRDGYNYLMWLVFLGWVYLEWARIPVCNRNWCWWRWLVGLLKMGLPFLVFLSMFVDTSDSTLDCQTKAVADYMKRESSKSSTSSPFFDDDDDANRNSSLLLLDCCRYPFVQGGNGEWVTVKDLVQRDDLPNEDKDIWLSYSLSRLLARRYYGFHCTEEGDDKVRRLALADLRTTDGYKRAFTIVEVQLAFLHDYFFTASLPIIESGLKYIDAAQKLMELDNMRELVADTLRDIDGPPTNGTRSLKINMDQINWDEISRGSAGYDWLLTCKQETHTDTILIWHIATCYCDMSLRHCDQQEGFPRLADTDTFHEVATTLSRYCAL</sequence>
<accession>A0A811Q7H8</accession>
<dbReference type="OrthoDB" id="598862at2759"/>
<comment type="caution">
    <text evidence="3">The sequence shown here is derived from an EMBL/GenBank/DDBJ whole genome shotgun (WGS) entry which is preliminary data.</text>
</comment>
<evidence type="ECO:0000313" key="4">
    <source>
        <dbReference type="Proteomes" id="UP000604825"/>
    </source>
</evidence>
<feature type="transmembrane region" description="Helical" evidence="1">
    <location>
        <begin position="128"/>
        <end position="150"/>
    </location>
</feature>
<dbReference type="Pfam" id="PF13968">
    <property type="entry name" value="DUF4220"/>
    <property type="match status" value="1"/>
</dbReference>
<dbReference type="InterPro" id="IPR025315">
    <property type="entry name" value="DUF4220"/>
</dbReference>
<feature type="transmembrane region" description="Helical" evidence="1">
    <location>
        <begin position="28"/>
        <end position="48"/>
    </location>
</feature>
<name>A0A811Q7H8_9POAL</name>
<evidence type="ECO:0000313" key="3">
    <source>
        <dbReference type="EMBL" id="CAD6255115.1"/>
    </source>
</evidence>
<proteinExistence type="predicted"/>
<feature type="transmembrane region" description="Helical" evidence="1">
    <location>
        <begin position="99"/>
        <end position="116"/>
    </location>
</feature>
<gene>
    <name evidence="3" type="ORF">NCGR_LOCUS38711</name>
</gene>
<evidence type="ECO:0000256" key="1">
    <source>
        <dbReference type="SAM" id="Phobius"/>
    </source>
</evidence>
<dbReference type="AlphaFoldDB" id="A0A811Q7H8"/>
<keyword evidence="1" id="KW-1133">Transmembrane helix</keyword>
<feature type="transmembrane region" description="Helical" evidence="1">
    <location>
        <begin position="60"/>
        <end position="77"/>
    </location>
</feature>